<dbReference type="Gene3D" id="3.10.120.10">
    <property type="entry name" value="Cytochrome b5-like heme/steroid binding domain"/>
    <property type="match status" value="1"/>
</dbReference>
<dbReference type="InterPro" id="IPR036400">
    <property type="entry name" value="Cyt_B5-like_heme/steroid_sf"/>
</dbReference>
<name>A0A8J5XUP5_DIALT</name>
<dbReference type="SUPFAM" id="SSF55856">
    <property type="entry name" value="Cytochrome b5-like heme/steroid binding domain"/>
    <property type="match status" value="1"/>
</dbReference>
<evidence type="ECO:0000259" key="3">
    <source>
        <dbReference type="SMART" id="SM01117"/>
    </source>
</evidence>
<comment type="similarity">
    <text evidence="1">Belongs to the cytochrome b5 family. MAPR subfamily.</text>
</comment>
<dbReference type="InterPro" id="IPR001199">
    <property type="entry name" value="Cyt_B5-like_heme/steroid-bd"/>
</dbReference>
<dbReference type="EMBL" id="JAGTXO010000004">
    <property type="protein sequence ID" value="KAG8468737.1"/>
    <property type="molecule type" value="Genomic_DNA"/>
</dbReference>
<accession>A0A8J5XUP5</accession>
<dbReference type="Pfam" id="PF00173">
    <property type="entry name" value="Cyt-b5"/>
    <property type="match status" value="1"/>
</dbReference>
<evidence type="ECO:0000313" key="4">
    <source>
        <dbReference type="EMBL" id="KAG8468737.1"/>
    </source>
</evidence>
<dbReference type="InterPro" id="IPR050577">
    <property type="entry name" value="MAPR/NEUFC/NENF-like"/>
</dbReference>
<dbReference type="GO" id="GO:0012505">
    <property type="term" value="C:endomembrane system"/>
    <property type="evidence" value="ECO:0007669"/>
    <property type="project" value="TreeGrafter"/>
</dbReference>
<dbReference type="GO" id="GO:0016020">
    <property type="term" value="C:membrane"/>
    <property type="evidence" value="ECO:0007669"/>
    <property type="project" value="TreeGrafter"/>
</dbReference>
<dbReference type="SUPFAM" id="SSF101447">
    <property type="entry name" value="Formin homology 2 domain (FH2 domain)"/>
    <property type="match status" value="1"/>
</dbReference>
<keyword evidence="5" id="KW-1185">Reference proteome</keyword>
<dbReference type="AlphaFoldDB" id="A0A8J5XUP5"/>
<dbReference type="Gene3D" id="1.10.238.10">
    <property type="entry name" value="EF-hand"/>
    <property type="match status" value="1"/>
</dbReference>
<evidence type="ECO:0000256" key="2">
    <source>
        <dbReference type="SAM" id="MobiDB-lite"/>
    </source>
</evidence>
<dbReference type="Proteomes" id="UP000751190">
    <property type="component" value="Unassembled WGS sequence"/>
</dbReference>
<sequence length="548" mass="57586">MSVWYRALDRLAGGGACTHILLAKCALDQLLFATQGDVLFPALAAYQGAEDVSDAACEVCCTFVTTWINDCAVWPLVNSVGFAAPPTALLPTHMAAMAAMQLGWQLYMFNQALPPIADAAPAGILRASGFLAIGAAGAASAPMSGASAVAALVVFVDDSALEALFAEFDRDSNGATLTVSDSNGATDAFELRAAPRRRGIDASARAVMNMMIAAADVTTVDGFVDLAEFKAIVRARGEAVRLWRAAVARRAHLLEKGSKSTRGGALSLRDCERIAMADVRSTVAAVLVALACAKMISIGTRRGAAKTLPPPPPPPPPPPKRAPRNHRFTRAELAERGVADGALLLAVLGEVYDVSAGAQFYGTGMEYAYFVGRDASKAFVTGNSSADLTDDLSAFERDDEFLAVAGWRSFYEKHEVYTREGTLVGGAFYDEAGEPTPALAVALERAATARRAEQAAQARRRAAGLPACSAEVAADGHRTRWCAEPGHVPRELALEGSPVQCVCVSPADAGADVHLAVLSGCAAEAVRCPEEHLMSSHSTRDVDDGMYR</sequence>
<gene>
    <name evidence="4" type="ORF">KFE25_013820</name>
</gene>
<dbReference type="OrthoDB" id="10257697at2759"/>
<comment type="caution">
    <text evidence="4">The sequence shown here is derived from an EMBL/GenBank/DDBJ whole genome shotgun (WGS) entry which is preliminary data.</text>
</comment>
<evidence type="ECO:0000313" key="5">
    <source>
        <dbReference type="Proteomes" id="UP000751190"/>
    </source>
</evidence>
<protein>
    <recommendedName>
        <fullName evidence="3">Cytochrome b5 heme-binding domain-containing protein</fullName>
    </recommendedName>
</protein>
<feature type="domain" description="Cytochrome b5 heme-binding" evidence="3">
    <location>
        <begin position="328"/>
        <end position="424"/>
    </location>
</feature>
<reference evidence="4" key="1">
    <citation type="submission" date="2021-05" db="EMBL/GenBank/DDBJ databases">
        <title>The genome of the haptophyte Pavlova lutheri (Diacronema luteri, Pavlovales) - a model for lipid biosynthesis in eukaryotic algae.</title>
        <authorList>
            <person name="Hulatt C.J."/>
            <person name="Posewitz M.C."/>
        </authorList>
    </citation>
    <scope>NUCLEOTIDE SEQUENCE</scope>
    <source>
        <strain evidence="4">NIVA-4/92</strain>
    </source>
</reference>
<organism evidence="4 5">
    <name type="scientific">Diacronema lutheri</name>
    <name type="common">Unicellular marine alga</name>
    <name type="synonym">Monochrysis lutheri</name>
    <dbReference type="NCBI Taxonomy" id="2081491"/>
    <lineage>
        <taxon>Eukaryota</taxon>
        <taxon>Haptista</taxon>
        <taxon>Haptophyta</taxon>
        <taxon>Pavlovophyceae</taxon>
        <taxon>Pavlovales</taxon>
        <taxon>Pavlovaceae</taxon>
        <taxon>Diacronema</taxon>
    </lineage>
</organism>
<proteinExistence type="inferred from homology"/>
<dbReference type="PANTHER" id="PTHR10281">
    <property type="entry name" value="MEMBRANE-ASSOCIATED PROGESTERONE RECEPTOR COMPONENT-RELATED"/>
    <property type="match status" value="1"/>
</dbReference>
<dbReference type="PANTHER" id="PTHR10281:SF4">
    <property type="entry name" value="NEUFERRICIN"/>
    <property type="match status" value="1"/>
</dbReference>
<feature type="region of interest" description="Disordered" evidence="2">
    <location>
        <begin position="303"/>
        <end position="324"/>
    </location>
</feature>
<evidence type="ECO:0000256" key="1">
    <source>
        <dbReference type="ARBA" id="ARBA00038357"/>
    </source>
</evidence>
<dbReference type="SMART" id="SM01117">
    <property type="entry name" value="Cyt-b5"/>
    <property type="match status" value="1"/>
</dbReference>
<feature type="compositionally biased region" description="Pro residues" evidence="2">
    <location>
        <begin position="308"/>
        <end position="320"/>
    </location>
</feature>